<name>A0A1F7F2W3_UNCRA</name>
<accession>A0A1F7F2W3</accession>
<proteinExistence type="predicted"/>
<organism evidence="1 2">
    <name type="scientific">Candidatus Raymondbacteria bacterium RIFOXYD12_FULL_49_13</name>
    <dbReference type="NCBI Taxonomy" id="1817890"/>
    <lineage>
        <taxon>Bacteria</taxon>
        <taxon>Raymondiibacteriota</taxon>
    </lineage>
</organism>
<evidence type="ECO:0000313" key="2">
    <source>
        <dbReference type="Proteomes" id="UP000179243"/>
    </source>
</evidence>
<dbReference type="EMBL" id="MFYX01000136">
    <property type="protein sequence ID" value="OGK00999.1"/>
    <property type="molecule type" value="Genomic_DNA"/>
</dbReference>
<gene>
    <name evidence="1" type="ORF">A2519_17245</name>
</gene>
<reference evidence="1 2" key="1">
    <citation type="journal article" date="2016" name="Nat. Commun.">
        <title>Thousands of microbial genomes shed light on interconnected biogeochemical processes in an aquifer system.</title>
        <authorList>
            <person name="Anantharaman K."/>
            <person name="Brown C.T."/>
            <person name="Hug L.A."/>
            <person name="Sharon I."/>
            <person name="Castelle C.J."/>
            <person name="Probst A.J."/>
            <person name="Thomas B.C."/>
            <person name="Singh A."/>
            <person name="Wilkins M.J."/>
            <person name="Karaoz U."/>
            <person name="Brodie E.L."/>
            <person name="Williams K.H."/>
            <person name="Hubbard S.S."/>
            <person name="Banfield J.F."/>
        </authorList>
    </citation>
    <scope>NUCLEOTIDE SEQUENCE [LARGE SCALE GENOMIC DNA]</scope>
</reference>
<dbReference type="InterPro" id="IPR011047">
    <property type="entry name" value="Quinoprotein_ADH-like_sf"/>
</dbReference>
<evidence type="ECO:0000313" key="1">
    <source>
        <dbReference type="EMBL" id="OGK00999.1"/>
    </source>
</evidence>
<sequence>MEKKMSLSSVKIKQSSYQTTTLDIVKIILDDTSFNINALTAIQASQDGDLFIGATNHQSEDPVLLRVDLKENTVSDTGLRFPPKGPKGSRQYSIGDKIHSALVWGTGKWEGWLLAGHGSHIWWDDGGWIFDNRFFDGGHIYAFHPGTGECIDLGLPVFNNTVHGLSGNETMLAGYSLPDNHLFIYDIAKGTHRDLGRISAYCCHNLICRQNKVFGVYRKALGEQRGDMVLAADKAAFLFVYHHDTGLMERTDILISELETNIRFNSGIDSWISMDNWVYGGRVNGSLFRFDPDTRLVEELGYPVAPIKGTMTTEQVRKLGGKGCAGINGNERVTGMTALDKDLIAGVAGFPCMHVFTFDARVVSMVDYGPVNDTDSMCYFHSVCLARMPDGRRGLACIETDSMRPVLYLCFPRTRSF</sequence>
<dbReference type="AlphaFoldDB" id="A0A1F7F2W3"/>
<comment type="caution">
    <text evidence="1">The sequence shown here is derived from an EMBL/GenBank/DDBJ whole genome shotgun (WGS) entry which is preliminary data.</text>
</comment>
<protein>
    <submittedName>
        <fullName evidence="1">Uncharacterized protein</fullName>
    </submittedName>
</protein>
<dbReference type="SUPFAM" id="SSF50998">
    <property type="entry name" value="Quinoprotein alcohol dehydrogenase-like"/>
    <property type="match status" value="1"/>
</dbReference>
<dbReference type="Proteomes" id="UP000179243">
    <property type="component" value="Unassembled WGS sequence"/>
</dbReference>